<organism evidence="3 5">
    <name type="scientific">Claviceps arundinis</name>
    <dbReference type="NCBI Taxonomy" id="1623583"/>
    <lineage>
        <taxon>Eukaryota</taxon>
        <taxon>Fungi</taxon>
        <taxon>Dikarya</taxon>
        <taxon>Ascomycota</taxon>
        <taxon>Pezizomycotina</taxon>
        <taxon>Sordariomycetes</taxon>
        <taxon>Hypocreomycetidae</taxon>
        <taxon>Hypocreales</taxon>
        <taxon>Clavicipitaceae</taxon>
        <taxon>Claviceps</taxon>
    </lineage>
</organism>
<protein>
    <submittedName>
        <fullName evidence="3">Uncharacterized protein</fullName>
    </submittedName>
</protein>
<reference evidence="3 4" key="1">
    <citation type="journal article" date="2020" name="bioRxiv">
        <title>Whole genome comparisons of ergot fungi reveals the divergence and evolution of species within the genus Claviceps are the result of varying mechanisms driving genome evolution and host range expansion.</title>
        <authorList>
            <person name="Wyka S.A."/>
            <person name="Mondo S.J."/>
            <person name="Liu M."/>
            <person name="Dettman J."/>
            <person name="Nalam V."/>
            <person name="Broders K.D."/>
        </authorList>
    </citation>
    <scope>NUCLEOTIDE SEQUENCE</scope>
    <source>
        <strain evidence="3">CCC 1102</strain>
        <strain evidence="2 4">LM583</strain>
    </source>
</reference>
<sequence length="80" mass="9105">MNSARAAWEDPLPPEKHDLESQGVTAHGGLEIAYGSIYRSTLKQREETFSSMRELYFASPCHAMPISFARWEQVLAHKIK</sequence>
<comment type="caution">
    <text evidence="3">The sequence shown here is derived from an EMBL/GenBank/DDBJ whole genome shotgun (WGS) entry which is preliminary data.</text>
</comment>
<evidence type="ECO:0000313" key="5">
    <source>
        <dbReference type="Proteomes" id="UP000784919"/>
    </source>
</evidence>
<evidence type="ECO:0000313" key="2">
    <source>
        <dbReference type="EMBL" id="KAG5962738.1"/>
    </source>
</evidence>
<dbReference type="Proteomes" id="UP000742024">
    <property type="component" value="Unassembled WGS sequence"/>
</dbReference>
<gene>
    <name evidence="3" type="ORF">E4U56_001165</name>
    <name evidence="2" type="ORF">E4U57_006856</name>
</gene>
<keyword evidence="4" id="KW-1185">Reference proteome</keyword>
<feature type="region of interest" description="Disordered" evidence="1">
    <location>
        <begin position="1"/>
        <end position="21"/>
    </location>
</feature>
<dbReference type="EMBL" id="SRPS01000130">
    <property type="protein sequence ID" value="KAG5966820.1"/>
    <property type="molecule type" value="Genomic_DNA"/>
</dbReference>
<evidence type="ECO:0000256" key="1">
    <source>
        <dbReference type="SAM" id="MobiDB-lite"/>
    </source>
</evidence>
<name>A0A9P7SNQ9_9HYPO</name>
<dbReference type="Proteomes" id="UP000784919">
    <property type="component" value="Unassembled WGS sequence"/>
</dbReference>
<evidence type="ECO:0000313" key="3">
    <source>
        <dbReference type="EMBL" id="KAG5966820.1"/>
    </source>
</evidence>
<proteinExistence type="predicted"/>
<evidence type="ECO:0000313" key="4">
    <source>
        <dbReference type="Proteomes" id="UP000742024"/>
    </source>
</evidence>
<dbReference type="EMBL" id="SRPR01000063">
    <property type="protein sequence ID" value="KAG5962738.1"/>
    <property type="molecule type" value="Genomic_DNA"/>
</dbReference>
<dbReference type="AlphaFoldDB" id="A0A9P7SNQ9"/>
<accession>A0A9P7SNQ9</accession>